<name>A0AAW4FLY7_9HYPH</name>
<dbReference type="EMBL" id="WXFA01000009">
    <property type="protein sequence ID" value="MBM3092404.1"/>
    <property type="molecule type" value="Genomic_DNA"/>
</dbReference>
<proteinExistence type="predicted"/>
<gene>
    <name evidence="1" type="ORF">GFB56_16505</name>
</gene>
<evidence type="ECO:0000313" key="2">
    <source>
        <dbReference type="Proteomes" id="UP000744980"/>
    </source>
</evidence>
<organism evidence="1 2">
    <name type="scientific">Ensifer canadensis</name>
    <dbReference type="NCBI Taxonomy" id="555315"/>
    <lineage>
        <taxon>Bacteria</taxon>
        <taxon>Pseudomonadati</taxon>
        <taxon>Pseudomonadota</taxon>
        <taxon>Alphaproteobacteria</taxon>
        <taxon>Hyphomicrobiales</taxon>
        <taxon>Rhizobiaceae</taxon>
        <taxon>Sinorhizobium/Ensifer group</taxon>
        <taxon>Ensifer</taxon>
    </lineage>
</organism>
<dbReference type="AlphaFoldDB" id="A0AAW4FLY7"/>
<evidence type="ECO:0000313" key="1">
    <source>
        <dbReference type="EMBL" id="MBM3092404.1"/>
    </source>
</evidence>
<reference evidence="1 2" key="1">
    <citation type="submission" date="2020-01" db="EMBL/GenBank/DDBJ databases">
        <title>Draft genome assembly of Ensifer adhaerens T173.</title>
        <authorList>
            <person name="Craig J.E."/>
            <person name="Stinchcombe J.R."/>
        </authorList>
    </citation>
    <scope>NUCLEOTIDE SEQUENCE [LARGE SCALE GENOMIC DNA]</scope>
    <source>
        <strain evidence="1 2">T173</strain>
    </source>
</reference>
<keyword evidence="2" id="KW-1185">Reference proteome</keyword>
<dbReference type="Proteomes" id="UP000744980">
    <property type="component" value="Unassembled WGS sequence"/>
</dbReference>
<dbReference type="RefSeq" id="WP_128090488.1">
    <property type="nucleotide sequence ID" value="NZ_CP083370.1"/>
</dbReference>
<sequence length="100" mass="11101">MIPWPAIVGLNPIEYHKQKMIVLTLDPNTIGRLHKKIGAKIRRSGMFGTPKGLLVVSHGLAITFAELHSLLLAYHRDHGHKADVVQTACEYGSVHQERDG</sequence>
<accession>A0AAW4FLY7</accession>
<comment type="caution">
    <text evidence="1">The sequence shown here is derived from an EMBL/GenBank/DDBJ whole genome shotgun (WGS) entry which is preliminary data.</text>
</comment>
<protein>
    <submittedName>
        <fullName evidence="1">Uncharacterized protein</fullName>
    </submittedName>
</protein>